<keyword evidence="1" id="KW-0732">Signal</keyword>
<dbReference type="InterPro" id="IPR000917">
    <property type="entry name" value="Sulfatase_N"/>
</dbReference>
<evidence type="ECO:0000259" key="2">
    <source>
        <dbReference type="Pfam" id="PF00884"/>
    </source>
</evidence>
<protein>
    <submittedName>
        <fullName evidence="3">Arylsulfatase</fullName>
    </submittedName>
</protein>
<comment type="caution">
    <text evidence="3">The sequence shown here is derived from an EMBL/GenBank/DDBJ whole genome shotgun (WGS) entry which is preliminary data.</text>
</comment>
<dbReference type="InterPro" id="IPR052701">
    <property type="entry name" value="GAG_Ulvan_Degrading_Sulfatases"/>
</dbReference>
<feature type="chain" id="PRO_5046087662" evidence="1">
    <location>
        <begin position="22"/>
        <end position="498"/>
    </location>
</feature>
<organism evidence="3 4">
    <name type="scientific">Christiangramia antarctica</name>
    <dbReference type="NCBI Taxonomy" id="2058158"/>
    <lineage>
        <taxon>Bacteria</taxon>
        <taxon>Pseudomonadati</taxon>
        <taxon>Bacteroidota</taxon>
        <taxon>Flavobacteriia</taxon>
        <taxon>Flavobacteriales</taxon>
        <taxon>Flavobacteriaceae</taxon>
        <taxon>Christiangramia</taxon>
    </lineage>
</organism>
<feature type="signal peptide" evidence="1">
    <location>
        <begin position="1"/>
        <end position="21"/>
    </location>
</feature>
<gene>
    <name evidence="3" type="ORF">ACFSYS_07495</name>
</gene>
<sequence>MKQYILMIICFTAISFLNACAFKDKDKSDTSITDERPVNKPNIIYILADDLGYGDLSIYGQEKFSTPNIDKLAAEGMLFTQHYSGSTVCAPSRSALLTGMHTGHTVVRGNKEIQPEGQYPIPDETYTLAESLKKSGYKTGAFGKWGLGFPGSEGDPTKQGFDTFYGYNCQRLGHNYYPEHLWSNNDSIVLENNFDAAKKVYAPELIHQETLKFIDNNKEKPFFLFVASIIPHAELAAPKEYMEKFESKFEQGEAFFGAEGEAYGDGSGKYATQQNPRQAYAAMVSLLDDQVGEIVEKLEEEGLTDNTIVVFTSDNGPHTEGGNDPEFFNSNGPFRGTKRDLYEGGIRVPMIVKWPGNIQEGSSTDHISAFWDIFPTFVEIVGEKEPEDIDGISFLPTLFGEPKDQVGHEYLYWEFHEAGGRQAVRMGDWKAVKYNVLENPDAPLELYDLNKDPGEKNNLSNKYPEKIKEMEEVINNARTPSKVFTFNQSTYLQSDKEL</sequence>
<dbReference type="InterPro" id="IPR017850">
    <property type="entry name" value="Alkaline_phosphatase_core_sf"/>
</dbReference>
<dbReference type="RefSeq" id="WP_251740478.1">
    <property type="nucleotide sequence ID" value="NZ_JBHUOJ010000015.1"/>
</dbReference>
<dbReference type="EMBL" id="JBHUOJ010000015">
    <property type="protein sequence ID" value="MFD2833131.1"/>
    <property type="molecule type" value="Genomic_DNA"/>
</dbReference>
<evidence type="ECO:0000256" key="1">
    <source>
        <dbReference type="SAM" id="SignalP"/>
    </source>
</evidence>
<dbReference type="Proteomes" id="UP001597438">
    <property type="component" value="Unassembled WGS sequence"/>
</dbReference>
<dbReference type="CDD" id="cd16145">
    <property type="entry name" value="ARS_like"/>
    <property type="match status" value="1"/>
</dbReference>
<dbReference type="Gene3D" id="3.40.720.10">
    <property type="entry name" value="Alkaline Phosphatase, subunit A"/>
    <property type="match status" value="1"/>
</dbReference>
<dbReference type="Gene3D" id="3.30.1120.10">
    <property type="match status" value="1"/>
</dbReference>
<dbReference type="PANTHER" id="PTHR43751">
    <property type="entry name" value="SULFATASE"/>
    <property type="match status" value="1"/>
</dbReference>
<proteinExistence type="predicted"/>
<dbReference type="SUPFAM" id="SSF53649">
    <property type="entry name" value="Alkaline phosphatase-like"/>
    <property type="match status" value="1"/>
</dbReference>
<dbReference type="Pfam" id="PF00884">
    <property type="entry name" value="Sulfatase"/>
    <property type="match status" value="1"/>
</dbReference>
<dbReference type="PANTHER" id="PTHR43751:SF3">
    <property type="entry name" value="SULFATASE N-TERMINAL DOMAIN-CONTAINING PROTEIN"/>
    <property type="match status" value="1"/>
</dbReference>
<feature type="domain" description="Sulfatase N-terminal" evidence="2">
    <location>
        <begin position="41"/>
        <end position="382"/>
    </location>
</feature>
<accession>A0ABW5X2B2</accession>
<evidence type="ECO:0000313" key="4">
    <source>
        <dbReference type="Proteomes" id="UP001597438"/>
    </source>
</evidence>
<evidence type="ECO:0000313" key="3">
    <source>
        <dbReference type="EMBL" id="MFD2833131.1"/>
    </source>
</evidence>
<keyword evidence="4" id="KW-1185">Reference proteome</keyword>
<reference evidence="4" key="1">
    <citation type="journal article" date="2019" name="Int. J. Syst. Evol. Microbiol.">
        <title>The Global Catalogue of Microorganisms (GCM) 10K type strain sequencing project: providing services to taxonomists for standard genome sequencing and annotation.</title>
        <authorList>
            <consortium name="The Broad Institute Genomics Platform"/>
            <consortium name="The Broad Institute Genome Sequencing Center for Infectious Disease"/>
            <person name="Wu L."/>
            <person name="Ma J."/>
        </authorList>
    </citation>
    <scope>NUCLEOTIDE SEQUENCE [LARGE SCALE GENOMIC DNA]</scope>
    <source>
        <strain evidence="4">KCTC 52925</strain>
    </source>
</reference>
<name>A0ABW5X2B2_9FLAO</name>